<dbReference type="EMBL" id="CAJVPP010001916">
    <property type="protein sequence ID" value="CAG8578776.1"/>
    <property type="molecule type" value="Genomic_DNA"/>
</dbReference>
<evidence type="ECO:0000313" key="1">
    <source>
        <dbReference type="EMBL" id="CAG8578776.1"/>
    </source>
</evidence>
<reference evidence="1" key="1">
    <citation type="submission" date="2021-06" db="EMBL/GenBank/DDBJ databases">
        <authorList>
            <person name="Kallberg Y."/>
            <person name="Tangrot J."/>
            <person name="Rosling A."/>
        </authorList>
    </citation>
    <scope>NUCLEOTIDE SEQUENCE</scope>
    <source>
        <strain evidence="1">87-6 pot B 2015</strain>
    </source>
</reference>
<comment type="caution">
    <text evidence="1">The sequence shown here is derived from an EMBL/GenBank/DDBJ whole genome shotgun (WGS) entry which is preliminary data.</text>
</comment>
<sequence>MQKLEDIISLKIVYEGVSSFISCKQSYRGVILLWTSEEYYSLFLANRSIGVLFFFGFLEGGYRPLFLANNPIEYHFSLDS</sequence>
<dbReference type="AlphaFoldDB" id="A0A9N9BXB7"/>
<protein>
    <submittedName>
        <fullName evidence="1">16581_t:CDS:1</fullName>
    </submittedName>
</protein>
<evidence type="ECO:0000313" key="2">
    <source>
        <dbReference type="Proteomes" id="UP000789375"/>
    </source>
</evidence>
<gene>
    <name evidence="1" type="ORF">FMOSSE_LOCUS7841</name>
</gene>
<proteinExistence type="predicted"/>
<organism evidence="1 2">
    <name type="scientific">Funneliformis mosseae</name>
    <name type="common">Endomycorrhizal fungus</name>
    <name type="synonym">Glomus mosseae</name>
    <dbReference type="NCBI Taxonomy" id="27381"/>
    <lineage>
        <taxon>Eukaryota</taxon>
        <taxon>Fungi</taxon>
        <taxon>Fungi incertae sedis</taxon>
        <taxon>Mucoromycota</taxon>
        <taxon>Glomeromycotina</taxon>
        <taxon>Glomeromycetes</taxon>
        <taxon>Glomerales</taxon>
        <taxon>Glomeraceae</taxon>
        <taxon>Funneliformis</taxon>
    </lineage>
</organism>
<accession>A0A9N9BXB7</accession>
<name>A0A9N9BXB7_FUNMO</name>
<dbReference type="Proteomes" id="UP000789375">
    <property type="component" value="Unassembled WGS sequence"/>
</dbReference>
<keyword evidence="2" id="KW-1185">Reference proteome</keyword>